<dbReference type="Pfam" id="PF21178">
    <property type="entry name" value="Itf52_C"/>
    <property type="match status" value="1"/>
</dbReference>
<dbReference type="InterPro" id="IPR055460">
    <property type="entry name" value="IFT52_central"/>
</dbReference>
<gene>
    <name evidence="4" type="ORF">SCF082_LOCUS21366</name>
</gene>
<dbReference type="EMBL" id="CAXAMM010015147">
    <property type="protein sequence ID" value="CAK9035618.1"/>
    <property type="molecule type" value="Genomic_DNA"/>
</dbReference>
<evidence type="ECO:0000313" key="4">
    <source>
        <dbReference type="EMBL" id="CAK9035618.1"/>
    </source>
</evidence>
<evidence type="ECO:0000259" key="3">
    <source>
        <dbReference type="Pfam" id="PF23355"/>
    </source>
</evidence>
<name>A0ABP0L9K9_9DINO</name>
<dbReference type="Pfam" id="PF23355">
    <property type="entry name" value="IFT52_GIFT"/>
    <property type="match status" value="1"/>
</dbReference>
<evidence type="ECO:0000259" key="2">
    <source>
        <dbReference type="Pfam" id="PF23352"/>
    </source>
</evidence>
<feature type="domain" description="IFT52 central" evidence="2">
    <location>
        <begin position="170"/>
        <end position="250"/>
    </location>
</feature>
<dbReference type="InterPro" id="IPR039975">
    <property type="entry name" value="IFT52"/>
</dbReference>
<dbReference type="Gene3D" id="6.10.250.2800">
    <property type="match status" value="1"/>
</dbReference>
<sequence length="332" mass="37624">VRTVYHKYHHPKECLITHGTLCRDFVRAANGERKKQEKENNDKLALNITKEDAETVTVAKDDGGLEFVFPYGATLNAQKPAIPILSSGPISYPLNRPIAAVHNKTGMGRICVIGSVQMFGDDFLDCEKNRQVIDTLVRWLLRLGDCELSYGYGEEPELSEYHHIPHTQGLAMNLRSCLQENEPLPRDFTQLFDDSLFKFDTDLIPEAVKLYHQLGVKHEPLTLIPPQFETPMPALQPAVFPPCLREPLAPNLDLFDLDEQFASERVRLAQLTNKCTDDDLDFYIRQAGEILGVSQKLGEKRSSKRILEYIFKELVGFKKMNQDLVPSVGISE</sequence>
<keyword evidence="5" id="KW-1185">Reference proteome</keyword>
<dbReference type="PANTHER" id="PTHR12969">
    <property type="entry name" value="NGD5/OSM-6/IFT52"/>
    <property type="match status" value="1"/>
</dbReference>
<feature type="domain" description="IFT52 GIFT" evidence="3">
    <location>
        <begin position="1"/>
        <end position="142"/>
    </location>
</feature>
<organism evidence="4 5">
    <name type="scientific">Durusdinium trenchii</name>
    <dbReference type="NCBI Taxonomy" id="1381693"/>
    <lineage>
        <taxon>Eukaryota</taxon>
        <taxon>Sar</taxon>
        <taxon>Alveolata</taxon>
        <taxon>Dinophyceae</taxon>
        <taxon>Suessiales</taxon>
        <taxon>Symbiodiniaceae</taxon>
        <taxon>Durusdinium</taxon>
    </lineage>
</organism>
<dbReference type="InterPro" id="IPR048643">
    <property type="entry name" value="Itf52_C"/>
</dbReference>
<feature type="domain" description="Intraflagellar transport protein 52 C-terminal" evidence="1">
    <location>
        <begin position="261"/>
        <end position="311"/>
    </location>
</feature>
<evidence type="ECO:0000259" key="1">
    <source>
        <dbReference type="Pfam" id="PF21178"/>
    </source>
</evidence>
<feature type="non-terminal residue" evidence="4">
    <location>
        <position position="1"/>
    </location>
</feature>
<dbReference type="PANTHER" id="PTHR12969:SF7">
    <property type="entry name" value="INTRAFLAGELLAR TRANSPORT PROTEIN 52 HOMOLOG"/>
    <property type="match status" value="1"/>
</dbReference>
<reference evidence="4 5" key="1">
    <citation type="submission" date="2024-02" db="EMBL/GenBank/DDBJ databases">
        <authorList>
            <person name="Chen Y."/>
            <person name="Shah S."/>
            <person name="Dougan E. K."/>
            <person name="Thang M."/>
            <person name="Chan C."/>
        </authorList>
    </citation>
    <scope>NUCLEOTIDE SEQUENCE [LARGE SCALE GENOMIC DNA]</scope>
</reference>
<dbReference type="InterPro" id="IPR055458">
    <property type="entry name" value="IFT52_GIFT"/>
</dbReference>
<protein>
    <submittedName>
        <fullName evidence="4">Intraflagellar transport protein 52 homolog (Protein NGD5 homolog)</fullName>
    </submittedName>
</protein>
<dbReference type="Pfam" id="PF23352">
    <property type="entry name" value="IFT52_central"/>
    <property type="match status" value="1"/>
</dbReference>
<dbReference type="CDD" id="cd23683">
    <property type="entry name" value="IFT52_CTD"/>
    <property type="match status" value="1"/>
</dbReference>
<dbReference type="Proteomes" id="UP001642464">
    <property type="component" value="Unassembled WGS sequence"/>
</dbReference>
<evidence type="ECO:0000313" key="5">
    <source>
        <dbReference type="Proteomes" id="UP001642464"/>
    </source>
</evidence>
<comment type="caution">
    <text evidence="4">The sequence shown here is derived from an EMBL/GenBank/DDBJ whole genome shotgun (WGS) entry which is preliminary data.</text>
</comment>
<accession>A0ABP0L9K9</accession>
<proteinExistence type="predicted"/>